<evidence type="ECO:0000313" key="4">
    <source>
        <dbReference type="EMBL" id="GAB65130.1"/>
    </source>
</evidence>
<dbReference type="Proteomes" id="UP000006319">
    <property type="component" value="Chromosome 5"/>
</dbReference>
<dbReference type="GO" id="GO:0016094">
    <property type="term" value="P:polyprenol biosynthetic process"/>
    <property type="evidence" value="ECO:0007669"/>
    <property type="project" value="TreeGrafter"/>
</dbReference>
<dbReference type="Pfam" id="PF01255">
    <property type="entry name" value="Prenyltransf"/>
    <property type="match status" value="1"/>
</dbReference>
<sequence length="328" mass="38737">MIIMIIIMIIIMMIIIASKLERLITSLLRGLINVKHISIIMDGNRRFAKEKGVHSSLGHYMGSKTLIQIIEICVRLNIKVLSVFSLSLLNYNRSPEEIHFLFYLNLLILINEEFFMNFIRDNKIRVKIIGNLSYINDAYRKIIHDIEQKTEQFDNLLLNIFFSYTSRNEMSLCKINPNLYFNTYKNLLEEREVLCTPSSTLTKQEDPNKCDYLESILKNERNDSYKLFEVECMCGGRSFLNQGQIKIVNYHKKLLTCDVPPPNILIRTSGEKRLSDFMLYQISEFTEIYFISDYWPIFNFLQFIYVILHYTIFQTTKLDFSYSNPCPH</sequence>
<dbReference type="KEGG" id="pcy:PCYB_051480"/>
<dbReference type="OMA" id="FDRRDLW"/>
<dbReference type="SUPFAM" id="SSF64005">
    <property type="entry name" value="Undecaprenyl diphosphate synthase"/>
    <property type="match status" value="1"/>
</dbReference>
<dbReference type="OrthoDB" id="4173905at2759"/>
<keyword evidence="5" id="KW-1185">Reference proteome</keyword>
<dbReference type="CDD" id="cd00475">
    <property type="entry name" value="Cis_IPPS"/>
    <property type="match status" value="1"/>
</dbReference>
<evidence type="ECO:0000256" key="1">
    <source>
        <dbReference type="ARBA" id="ARBA00005432"/>
    </source>
</evidence>
<dbReference type="GeneID" id="14691519"/>
<dbReference type="Gene3D" id="3.40.1180.10">
    <property type="entry name" value="Decaprenyl diphosphate synthase-like"/>
    <property type="match status" value="1"/>
</dbReference>
<dbReference type="VEuPathDB" id="PlasmoDB:PCYB_051480"/>
<dbReference type="InterPro" id="IPR036424">
    <property type="entry name" value="UPP_synth-like_sf"/>
</dbReference>
<comment type="similarity">
    <text evidence="1 3">Belongs to the UPP synthase family.</text>
</comment>
<keyword evidence="2 3" id="KW-0808">Transferase</keyword>
<dbReference type="PANTHER" id="PTHR10291">
    <property type="entry name" value="DEHYDRODOLICHYL DIPHOSPHATE SYNTHASE FAMILY MEMBER"/>
    <property type="match status" value="1"/>
</dbReference>
<dbReference type="NCBIfam" id="TIGR00055">
    <property type="entry name" value="uppS"/>
    <property type="match status" value="1"/>
</dbReference>
<keyword evidence="3" id="KW-0812">Transmembrane</keyword>
<organism evidence="4 5">
    <name type="scientific">Plasmodium cynomolgi (strain B)</name>
    <dbReference type="NCBI Taxonomy" id="1120755"/>
    <lineage>
        <taxon>Eukaryota</taxon>
        <taxon>Sar</taxon>
        <taxon>Alveolata</taxon>
        <taxon>Apicomplexa</taxon>
        <taxon>Aconoidasida</taxon>
        <taxon>Haemosporida</taxon>
        <taxon>Plasmodiidae</taxon>
        <taxon>Plasmodium</taxon>
        <taxon>Plasmodium (Plasmodium)</taxon>
    </lineage>
</organism>
<keyword evidence="3" id="KW-0472">Membrane</keyword>
<dbReference type="EMBL" id="DF157097">
    <property type="protein sequence ID" value="GAB65130.1"/>
    <property type="molecule type" value="Genomic_DNA"/>
</dbReference>
<dbReference type="AlphaFoldDB" id="K6USY4"/>
<gene>
    <name evidence="4" type="ORF">PCYB_051480</name>
</gene>
<dbReference type="PANTHER" id="PTHR10291:SF43">
    <property type="entry name" value="DEHYDRODOLICHYL DIPHOSPHATE SYNTHASE COMPLEX SUBUNIT DHDDS"/>
    <property type="match status" value="1"/>
</dbReference>
<dbReference type="RefSeq" id="XP_004221077.1">
    <property type="nucleotide sequence ID" value="XM_004221029.1"/>
</dbReference>
<dbReference type="eggNOG" id="KOG1602">
    <property type="taxonomic scope" value="Eukaryota"/>
</dbReference>
<name>K6USY4_PLACD</name>
<protein>
    <recommendedName>
        <fullName evidence="3">Alkyl transferase</fullName>
        <ecNumber evidence="3">2.5.1.-</ecNumber>
    </recommendedName>
</protein>
<reference evidence="4 5" key="1">
    <citation type="journal article" date="2012" name="Nat. Genet.">
        <title>Plasmodium cynomolgi genome sequences provide insight into Plasmodium vivax and the monkey malaria clade.</title>
        <authorList>
            <person name="Tachibana S."/>
            <person name="Sullivan S.A."/>
            <person name="Kawai S."/>
            <person name="Nakamura S."/>
            <person name="Kim H.R."/>
            <person name="Goto N."/>
            <person name="Arisue N."/>
            <person name="Palacpac N.M.Q."/>
            <person name="Honma H."/>
            <person name="Yagi M."/>
            <person name="Tougan T."/>
            <person name="Katakai Y."/>
            <person name="Kaneko O."/>
            <person name="Mita T."/>
            <person name="Kita K."/>
            <person name="Yasutomi Y."/>
            <person name="Sutton P.L."/>
            <person name="Shakhbatyan R."/>
            <person name="Horii T."/>
            <person name="Yasunaga T."/>
            <person name="Barnwell J.W."/>
            <person name="Escalante A.A."/>
            <person name="Carlton J.M."/>
            <person name="Tanabe K."/>
        </authorList>
    </citation>
    <scope>NUCLEOTIDE SEQUENCE [LARGE SCALE GENOMIC DNA]</scope>
    <source>
        <strain evidence="4 5">B</strain>
    </source>
</reference>
<accession>K6USY4</accession>
<evidence type="ECO:0000256" key="2">
    <source>
        <dbReference type="ARBA" id="ARBA00022679"/>
    </source>
</evidence>
<evidence type="ECO:0000313" key="5">
    <source>
        <dbReference type="Proteomes" id="UP000006319"/>
    </source>
</evidence>
<proteinExistence type="inferred from homology"/>
<feature type="transmembrane region" description="Helical" evidence="3">
    <location>
        <begin position="6"/>
        <end position="25"/>
    </location>
</feature>
<dbReference type="InterPro" id="IPR001441">
    <property type="entry name" value="UPP_synth-like"/>
</dbReference>
<dbReference type="EC" id="2.5.1.-" evidence="3"/>
<dbReference type="GO" id="GO:0045547">
    <property type="term" value="F:ditrans,polycis-polyprenyl diphosphate synthase [(2E,6E)-farnesyl diphosphate specific] activity"/>
    <property type="evidence" value="ECO:0007669"/>
    <property type="project" value="TreeGrafter"/>
</dbReference>
<evidence type="ECO:0000256" key="3">
    <source>
        <dbReference type="RuleBase" id="RU363018"/>
    </source>
</evidence>
<dbReference type="GO" id="GO:0005783">
    <property type="term" value="C:endoplasmic reticulum"/>
    <property type="evidence" value="ECO:0007669"/>
    <property type="project" value="TreeGrafter"/>
</dbReference>
<dbReference type="PhylomeDB" id="K6USY4"/>
<keyword evidence="3" id="KW-1133">Transmembrane helix</keyword>